<dbReference type="GO" id="GO:0005829">
    <property type="term" value="C:cytosol"/>
    <property type="evidence" value="ECO:0007669"/>
    <property type="project" value="TreeGrafter"/>
</dbReference>
<dbReference type="KEGG" id="aaco:K1I37_00500"/>
<evidence type="ECO:0000256" key="2">
    <source>
        <dbReference type="ARBA" id="ARBA00022741"/>
    </source>
</evidence>
<evidence type="ECO:0000259" key="5">
    <source>
        <dbReference type="PROSITE" id="PS51481"/>
    </source>
</evidence>
<dbReference type="GO" id="GO:0004371">
    <property type="term" value="F:glycerone kinase activity"/>
    <property type="evidence" value="ECO:0007669"/>
    <property type="project" value="InterPro"/>
</dbReference>
<dbReference type="PANTHER" id="PTHR28629:SF4">
    <property type="entry name" value="TRIOKINASE_FMN CYCLASE"/>
    <property type="match status" value="1"/>
</dbReference>
<sequence>MAKKLINHPDKVIDDMLAGILRMHGDVLRRCEEDPRAVVRTTLDPGKVGVVIGGGSGHEPAFIGYVGEGLADGVAVGNIFASPSPYPILTAAKEVDQGNGVLLIYGNYSGDNMNFSMAAELAEMDGHQVKELVVHDDVASAPKGEEHKRRGIAGEVFVYKVAGAKARTGASLDEVYATTEKANDWTRSIGIALEPCSLPQTGKPIFSIGPDEMEIGMGVHGEPGIHRMKLMSAEEVANRLVDAICEDFDYDGSDVAVLVNGLGATSLLELYILYDNMADALAKRNIRIHRSFVGEYITSQEMSGCSLTMMKLDEELKAMIDAPGKTFCFNF</sequence>
<keyword evidence="1 6" id="KW-0808">Transferase</keyword>
<proteinExistence type="predicted"/>
<dbReference type="GO" id="GO:0005524">
    <property type="term" value="F:ATP binding"/>
    <property type="evidence" value="ECO:0007669"/>
    <property type="project" value="UniProtKB-KW"/>
</dbReference>
<dbReference type="SUPFAM" id="SSF82549">
    <property type="entry name" value="DAK1/DegV-like"/>
    <property type="match status" value="1"/>
</dbReference>
<dbReference type="PANTHER" id="PTHR28629">
    <property type="entry name" value="TRIOKINASE/FMN CYCLASE"/>
    <property type="match status" value="1"/>
</dbReference>
<keyword evidence="2" id="KW-0547">Nucleotide-binding</keyword>
<evidence type="ECO:0000313" key="6">
    <source>
        <dbReference type="EMBL" id="UNO49084.1"/>
    </source>
</evidence>
<dbReference type="OrthoDB" id="9806345at2"/>
<keyword evidence="4" id="KW-0067">ATP-binding</keyword>
<dbReference type="RefSeq" id="WP_031218550.1">
    <property type="nucleotide sequence ID" value="NZ_AURB01000127.1"/>
</dbReference>
<dbReference type="FunFam" id="3.40.50.10440:FF:000001">
    <property type="entry name" value="Dihydroxyacetone kinase, DhaK subunit"/>
    <property type="match status" value="1"/>
</dbReference>
<dbReference type="AlphaFoldDB" id="A0A9E6ZTX0"/>
<keyword evidence="7" id="KW-1185">Reference proteome</keyword>
<dbReference type="Gene3D" id="3.40.50.10440">
    <property type="entry name" value="Dihydroxyacetone kinase, domain 1"/>
    <property type="match status" value="1"/>
</dbReference>
<evidence type="ECO:0000256" key="4">
    <source>
        <dbReference type="ARBA" id="ARBA00022840"/>
    </source>
</evidence>
<evidence type="ECO:0000256" key="1">
    <source>
        <dbReference type="ARBA" id="ARBA00022679"/>
    </source>
</evidence>
<dbReference type="InterPro" id="IPR050861">
    <property type="entry name" value="Dihydroxyacetone_Kinase"/>
</dbReference>
<evidence type="ECO:0000313" key="7">
    <source>
        <dbReference type="Proteomes" id="UP000829401"/>
    </source>
</evidence>
<dbReference type="Pfam" id="PF02733">
    <property type="entry name" value="Dak1"/>
    <property type="match status" value="1"/>
</dbReference>
<feature type="domain" description="DhaK" evidence="5">
    <location>
        <begin position="8"/>
        <end position="329"/>
    </location>
</feature>
<organism evidence="6 7">
    <name type="scientific">Alicyclobacillus acidoterrestris (strain ATCC 49025 / DSM 3922 / CIP 106132 / NCIMB 13137 / GD3B)</name>
    <dbReference type="NCBI Taxonomy" id="1356854"/>
    <lineage>
        <taxon>Bacteria</taxon>
        <taxon>Bacillati</taxon>
        <taxon>Bacillota</taxon>
        <taxon>Bacilli</taxon>
        <taxon>Bacillales</taxon>
        <taxon>Alicyclobacillaceae</taxon>
        <taxon>Alicyclobacillus</taxon>
    </lineage>
</organism>
<dbReference type="FunFam" id="3.30.1180.20:FF:000001">
    <property type="entry name" value="Dihydroxyacetone kinase 1"/>
    <property type="match status" value="1"/>
</dbReference>
<dbReference type="Gene3D" id="3.30.1180.20">
    <property type="entry name" value="Dihydroxyacetone kinase, domain 2"/>
    <property type="match status" value="1"/>
</dbReference>
<dbReference type="EC" id="2.7.1.121" evidence="6"/>
<dbReference type="GO" id="GO:0019563">
    <property type="term" value="P:glycerol catabolic process"/>
    <property type="evidence" value="ECO:0007669"/>
    <property type="project" value="TreeGrafter"/>
</dbReference>
<keyword evidence="3 6" id="KW-0418">Kinase</keyword>
<dbReference type="Proteomes" id="UP000829401">
    <property type="component" value="Chromosome"/>
</dbReference>
<protein>
    <submittedName>
        <fullName evidence="6">Dihydroxyacetone kinase subunit DhaK</fullName>
        <ecNumber evidence="6">2.7.1.121</ecNumber>
    </submittedName>
</protein>
<dbReference type="PROSITE" id="PS51481">
    <property type="entry name" value="DHAK"/>
    <property type="match status" value="1"/>
</dbReference>
<name>A0A9E6ZTX0_ALIAG</name>
<reference evidence="7" key="1">
    <citation type="journal article" date="2022" name="G3 (Bethesda)">
        <title>Unveiling the complete genome sequence of Alicyclobacillus acidoterrestris DSM 3922T, a taint-producing strain.</title>
        <authorList>
            <person name="Leonardo I.C."/>
            <person name="Barreto Crespo M.T."/>
            <person name="Gaspar F.B."/>
        </authorList>
    </citation>
    <scope>NUCLEOTIDE SEQUENCE [LARGE SCALE GENOMIC DNA]</scope>
    <source>
        <strain evidence="7">DSM 3922</strain>
    </source>
</reference>
<dbReference type="GO" id="GO:0047324">
    <property type="term" value="F:phosphoenolpyruvate-glycerone phosphotransferase activity"/>
    <property type="evidence" value="ECO:0007669"/>
    <property type="project" value="UniProtKB-EC"/>
</dbReference>
<dbReference type="InterPro" id="IPR004006">
    <property type="entry name" value="DhaK_dom"/>
</dbReference>
<gene>
    <name evidence="6" type="primary">dhaK</name>
    <name evidence="6" type="ORF">K1I37_00500</name>
</gene>
<evidence type="ECO:0000256" key="3">
    <source>
        <dbReference type="ARBA" id="ARBA00022777"/>
    </source>
</evidence>
<accession>A0A9E6ZTX0</accession>
<dbReference type="EMBL" id="CP080467">
    <property type="protein sequence ID" value="UNO49084.1"/>
    <property type="molecule type" value="Genomic_DNA"/>
</dbReference>